<keyword evidence="9" id="KW-1015">Disulfide bond</keyword>
<dbReference type="PANTHER" id="PTHR24276:SF96">
    <property type="entry name" value="PEPTIDASE S1 DOMAIN-CONTAINING PROTEIN"/>
    <property type="match status" value="1"/>
</dbReference>
<evidence type="ECO:0000256" key="4">
    <source>
        <dbReference type="ARBA" id="ARBA00022670"/>
    </source>
</evidence>
<dbReference type="PROSITE" id="PS50240">
    <property type="entry name" value="TRYPSIN_DOM"/>
    <property type="match status" value="2"/>
</dbReference>
<evidence type="ECO:0000256" key="6">
    <source>
        <dbReference type="ARBA" id="ARBA00022801"/>
    </source>
</evidence>
<dbReference type="GO" id="GO:0005576">
    <property type="term" value="C:extracellular region"/>
    <property type="evidence" value="ECO:0007669"/>
    <property type="project" value="UniProtKB-SubCell"/>
</dbReference>
<comment type="similarity">
    <text evidence="2">Belongs to the peptidase S1 family.</text>
</comment>
<proteinExistence type="inferred from homology"/>
<dbReference type="STRING" id="543379.A0A232EZ15"/>
<evidence type="ECO:0000313" key="14">
    <source>
        <dbReference type="EMBL" id="OXU23549.1"/>
    </source>
</evidence>
<accession>A0A232EZ15</accession>
<dbReference type="AlphaFoldDB" id="A0A232EZ15"/>
<evidence type="ECO:0000259" key="13">
    <source>
        <dbReference type="PROSITE" id="PS50240"/>
    </source>
</evidence>
<dbReference type="InterPro" id="IPR050430">
    <property type="entry name" value="Peptidase_S1"/>
</dbReference>
<dbReference type="EMBL" id="NNAY01001573">
    <property type="protein sequence ID" value="OXU23549.1"/>
    <property type="molecule type" value="Genomic_DNA"/>
</dbReference>
<feature type="domain" description="Peptidase S1" evidence="13">
    <location>
        <begin position="276"/>
        <end position="501"/>
    </location>
</feature>
<dbReference type="Pfam" id="PF00089">
    <property type="entry name" value="Trypsin"/>
    <property type="match status" value="2"/>
</dbReference>
<evidence type="ECO:0000256" key="9">
    <source>
        <dbReference type="ARBA" id="ARBA00023157"/>
    </source>
</evidence>
<reference evidence="14 15" key="1">
    <citation type="journal article" date="2017" name="Curr. Biol.">
        <title>The Evolution of Venom by Co-option of Single-Copy Genes.</title>
        <authorList>
            <person name="Martinson E.O."/>
            <person name="Mrinalini"/>
            <person name="Kelkar Y.D."/>
            <person name="Chang C.H."/>
            <person name="Werren J.H."/>
        </authorList>
    </citation>
    <scope>NUCLEOTIDE SEQUENCE [LARGE SCALE GENOMIC DNA]</scope>
    <source>
        <strain evidence="14 15">Alberta</strain>
        <tissue evidence="14">Whole body</tissue>
    </source>
</reference>
<dbReference type="OrthoDB" id="60866at2759"/>
<comment type="subcellular location">
    <subcellularLocation>
        <location evidence="1">Secreted</location>
        <location evidence="1">Extracellular space</location>
    </subcellularLocation>
</comment>
<sequence>MKSYAILLLVSLVAGTHAGVTRVVGGSDAPDGKYKYQAYLKDNRGFLCGASIISKRYLLSAAHCFSGVNPASMKVVVGTNVFMNATAGDEYQAESFVVHEEYSRPGGDHGINDIAVVRVRKDIVFNDKVQPVKLPNLGEQIADDSSVTFTGWGTLKYGGVYPKVLQRIELKIHNQEACKNDWLRLKLILIEDSMLCTIGKRGEGVCHGDSGSPLVTEDGVQVGVLSFGYPCAFGYPDIFTRVSTYVDWINQSALTLGLFCATLYFAAASADDSPKIVGGTAAEDGQFPYQVSLRLNNRHFCGGSILNKRWILTAAHCLAGLFAIPRFNNTAISAVVGTNYLDKGGDKYQSKRIVAHPMYSSLMIRNDIGLIELDKDIVFGDKVQPVKLPESDFDKADYPAELSGWGTTSYPGSPPNELQHITLNVIEQNDCLNTSFRVTKKNICTLTKKGEGACHGDSGGPLVSDGVQIGVVSWGTPCAKGKPDVFTRVYSYVDWIKKYADKKE</sequence>
<dbReference type="SMART" id="SM00020">
    <property type="entry name" value="Tryp_SPc"/>
    <property type="match status" value="2"/>
</dbReference>
<dbReference type="InterPro" id="IPR018114">
    <property type="entry name" value="TRYPSIN_HIS"/>
</dbReference>
<organism evidence="14 15">
    <name type="scientific">Trichomalopsis sarcophagae</name>
    <dbReference type="NCBI Taxonomy" id="543379"/>
    <lineage>
        <taxon>Eukaryota</taxon>
        <taxon>Metazoa</taxon>
        <taxon>Ecdysozoa</taxon>
        <taxon>Arthropoda</taxon>
        <taxon>Hexapoda</taxon>
        <taxon>Insecta</taxon>
        <taxon>Pterygota</taxon>
        <taxon>Neoptera</taxon>
        <taxon>Endopterygota</taxon>
        <taxon>Hymenoptera</taxon>
        <taxon>Apocrita</taxon>
        <taxon>Proctotrupomorpha</taxon>
        <taxon>Chalcidoidea</taxon>
        <taxon>Pteromalidae</taxon>
        <taxon>Pteromalinae</taxon>
        <taxon>Trichomalopsis</taxon>
    </lineage>
</organism>
<dbReference type="InterPro" id="IPR043504">
    <property type="entry name" value="Peptidase_S1_PA_chymotrypsin"/>
</dbReference>
<dbReference type="Gene3D" id="2.40.10.10">
    <property type="entry name" value="Trypsin-like serine proteases"/>
    <property type="match status" value="4"/>
</dbReference>
<keyword evidence="4 11" id="KW-0645">Protease</keyword>
<dbReference type="GO" id="GO:0016485">
    <property type="term" value="P:protein processing"/>
    <property type="evidence" value="ECO:0007669"/>
    <property type="project" value="UniProtKB-ARBA"/>
</dbReference>
<evidence type="ECO:0000256" key="7">
    <source>
        <dbReference type="ARBA" id="ARBA00022825"/>
    </source>
</evidence>
<keyword evidence="6 11" id="KW-0378">Hydrolase</keyword>
<dbReference type="InterPro" id="IPR001254">
    <property type="entry name" value="Trypsin_dom"/>
</dbReference>
<evidence type="ECO:0000256" key="10">
    <source>
        <dbReference type="ARBA" id="ARBA00044036"/>
    </source>
</evidence>
<dbReference type="EC" id="3.4.21.1" evidence="10"/>
<feature type="domain" description="Peptidase S1" evidence="13">
    <location>
        <begin position="23"/>
        <end position="254"/>
    </location>
</feature>
<dbReference type="Proteomes" id="UP000215335">
    <property type="component" value="Unassembled WGS sequence"/>
</dbReference>
<evidence type="ECO:0000256" key="8">
    <source>
        <dbReference type="ARBA" id="ARBA00023145"/>
    </source>
</evidence>
<name>A0A232EZ15_9HYME</name>
<evidence type="ECO:0000256" key="2">
    <source>
        <dbReference type="ARBA" id="ARBA00007664"/>
    </source>
</evidence>
<keyword evidence="3" id="KW-0964">Secreted</keyword>
<dbReference type="GO" id="GO:0004252">
    <property type="term" value="F:serine-type endopeptidase activity"/>
    <property type="evidence" value="ECO:0007669"/>
    <property type="project" value="UniProtKB-EC"/>
</dbReference>
<dbReference type="PRINTS" id="PR00722">
    <property type="entry name" value="CHYMOTRYPSIN"/>
</dbReference>
<dbReference type="PROSITE" id="PS00134">
    <property type="entry name" value="TRYPSIN_HIS"/>
    <property type="match status" value="2"/>
</dbReference>
<evidence type="ECO:0000256" key="11">
    <source>
        <dbReference type="RuleBase" id="RU363034"/>
    </source>
</evidence>
<dbReference type="CDD" id="cd00190">
    <property type="entry name" value="Tryp_SPc"/>
    <property type="match status" value="2"/>
</dbReference>
<dbReference type="FunFam" id="2.40.10.10:FF:000146">
    <property type="entry name" value="Serine protease 53"/>
    <property type="match status" value="1"/>
</dbReference>
<keyword evidence="5 12" id="KW-0732">Signal</keyword>
<protein>
    <recommendedName>
        <fullName evidence="10">chymotrypsin</fullName>
        <ecNumber evidence="10">3.4.21.1</ecNumber>
    </recommendedName>
</protein>
<feature type="signal peptide" evidence="12">
    <location>
        <begin position="1"/>
        <end position="18"/>
    </location>
</feature>
<dbReference type="InterPro" id="IPR001314">
    <property type="entry name" value="Peptidase_S1A"/>
</dbReference>
<evidence type="ECO:0000313" key="15">
    <source>
        <dbReference type="Proteomes" id="UP000215335"/>
    </source>
</evidence>
<dbReference type="InterPro" id="IPR033116">
    <property type="entry name" value="TRYPSIN_SER"/>
</dbReference>
<dbReference type="PANTHER" id="PTHR24276">
    <property type="entry name" value="POLYSERASE-RELATED"/>
    <property type="match status" value="1"/>
</dbReference>
<keyword evidence="15" id="KW-1185">Reference proteome</keyword>
<gene>
    <name evidence="14" type="ORF">TSAR_008882</name>
</gene>
<evidence type="ECO:0000256" key="5">
    <source>
        <dbReference type="ARBA" id="ARBA00022729"/>
    </source>
</evidence>
<keyword evidence="7 11" id="KW-0720">Serine protease</keyword>
<evidence type="ECO:0000256" key="1">
    <source>
        <dbReference type="ARBA" id="ARBA00004239"/>
    </source>
</evidence>
<comment type="caution">
    <text evidence="14">The sequence shown here is derived from an EMBL/GenBank/DDBJ whole genome shotgun (WGS) entry which is preliminary data.</text>
</comment>
<dbReference type="FunFam" id="2.40.10.10:FF:000047">
    <property type="entry name" value="Trypsin eta"/>
    <property type="match status" value="1"/>
</dbReference>
<dbReference type="PROSITE" id="PS00135">
    <property type="entry name" value="TRYPSIN_SER"/>
    <property type="match status" value="2"/>
</dbReference>
<evidence type="ECO:0000256" key="3">
    <source>
        <dbReference type="ARBA" id="ARBA00022525"/>
    </source>
</evidence>
<dbReference type="InterPro" id="IPR009003">
    <property type="entry name" value="Peptidase_S1_PA"/>
</dbReference>
<keyword evidence="8" id="KW-0865">Zymogen</keyword>
<dbReference type="SUPFAM" id="SSF50494">
    <property type="entry name" value="Trypsin-like serine proteases"/>
    <property type="match status" value="2"/>
</dbReference>
<evidence type="ECO:0000256" key="12">
    <source>
        <dbReference type="SAM" id="SignalP"/>
    </source>
</evidence>
<feature type="chain" id="PRO_5012421009" description="chymotrypsin" evidence="12">
    <location>
        <begin position="19"/>
        <end position="504"/>
    </location>
</feature>